<dbReference type="InterPro" id="IPR028978">
    <property type="entry name" value="Chorismate_lyase_/UTRA_dom_sf"/>
</dbReference>
<dbReference type="PANTHER" id="PTHR44846:SF1">
    <property type="entry name" value="MANNOSYL-D-GLYCERATE TRANSPORT_METABOLISM SYSTEM REPRESSOR MNGR-RELATED"/>
    <property type="match status" value="1"/>
</dbReference>
<dbReference type="SMART" id="SM00345">
    <property type="entry name" value="HTH_GNTR"/>
    <property type="match status" value="1"/>
</dbReference>
<dbReference type="Pfam" id="PF07702">
    <property type="entry name" value="UTRA"/>
    <property type="match status" value="1"/>
</dbReference>
<dbReference type="InterPro" id="IPR036388">
    <property type="entry name" value="WH-like_DNA-bd_sf"/>
</dbReference>
<dbReference type="RefSeq" id="WP_091507827.1">
    <property type="nucleotide sequence ID" value="NZ_FORP01000007.1"/>
</dbReference>
<dbReference type="PROSITE" id="PS50949">
    <property type="entry name" value="HTH_GNTR"/>
    <property type="match status" value="1"/>
</dbReference>
<keyword evidence="3" id="KW-0804">Transcription</keyword>
<accession>A0A1I3TCH4</accession>
<dbReference type="GO" id="GO:0003700">
    <property type="term" value="F:DNA-binding transcription factor activity"/>
    <property type="evidence" value="ECO:0007669"/>
    <property type="project" value="InterPro"/>
</dbReference>
<proteinExistence type="predicted"/>
<evidence type="ECO:0000256" key="3">
    <source>
        <dbReference type="ARBA" id="ARBA00023163"/>
    </source>
</evidence>
<evidence type="ECO:0000256" key="2">
    <source>
        <dbReference type="ARBA" id="ARBA00023125"/>
    </source>
</evidence>
<dbReference type="EMBL" id="FORP01000007">
    <property type="protein sequence ID" value="SFJ68888.1"/>
    <property type="molecule type" value="Genomic_DNA"/>
</dbReference>
<dbReference type="Pfam" id="PF00392">
    <property type="entry name" value="GntR"/>
    <property type="match status" value="1"/>
</dbReference>
<feature type="domain" description="HTH gntR-type" evidence="4">
    <location>
        <begin position="16"/>
        <end position="83"/>
    </location>
</feature>
<dbReference type="InterPro" id="IPR000524">
    <property type="entry name" value="Tscrpt_reg_HTH_GntR"/>
</dbReference>
<gene>
    <name evidence="5" type="ORF">SAMN05421835_107261</name>
</gene>
<keyword evidence="1" id="KW-0805">Transcription regulation</keyword>
<keyword evidence="2" id="KW-0238">DNA-binding</keyword>
<evidence type="ECO:0000256" key="1">
    <source>
        <dbReference type="ARBA" id="ARBA00023015"/>
    </source>
</evidence>
<dbReference type="GO" id="GO:0003677">
    <property type="term" value="F:DNA binding"/>
    <property type="evidence" value="ECO:0007669"/>
    <property type="project" value="UniProtKB-KW"/>
</dbReference>
<dbReference type="InterPro" id="IPR011663">
    <property type="entry name" value="UTRA"/>
</dbReference>
<dbReference type="GO" id="GO:0045892">
    <property type="term" value="P:negative regulation of DNA-templated transcription"/>
    <property type="evidence" value="ECO:0007669"/>
    <property type="project" value="TreeGrafter"/>
</dbReference>
<dbReference type="SMART" id="SM00866">
    <property type="entry name" value="UTRA"/>
    <property type="match status" value="1"/>
</dbReference>
<evidence type="ECO:0000313" key="6">
    <source>
        <dbReference type="Proteomes" id="UP000199025"/>
    </source>
</evidence>
<evidence type="ECO:0000259" key="4">
    <source>
        <dbReference type="PROSITE" id="PS50949"/>
    </source>
</evidence>
<sequence length="255" mass="28097">MAGSEVAAGRVVDGPTPKHAQLREILRRTIERELPPGSPIPSERELAQRYGVSRLTVRSAIGKLVEEGLLTRARGKGTFTATRRMDLQLYLSSFTNDMRRRGLVPTTKVLGLAAEVPPAPTANALGLAPGSSAYRLTRLRCADGVPLALERGWYHPGPLPGLLDQDLTQSLYELLARHYDLRFDHGRQIVWAEAADRETARLLGIRAGDPLLVFRRISTTAGDPVEDITSWYRGDRYQVTMDLDPTLPAEHGGMP</sequence>
<dbReference type="Proteomes" id="UP000199025">
    <property type="component" value="Unassembled WGS sequence"/>
</dbReference>
<organism evidence="5 6">
    <name type="scientific">Amycolatopsis sacchari</name>
    <dbReference type="NCBI Taxonomy" id="115433"/>
    <lineage>
        <taxon>Bacteria</taxon>
        <taxon>Bacillati</taxon>
        <taxon>Actinomycetota</taxon>
        <taxon>Actinomycetes</taxon>
        <taxon>Pseudonocardiales</taxon>
        <taxon>Pseudonocardiaceae</taxon>
        <taxon>Amycolatopsis</taxon>
    </lineage>
</organism>
<dbReference type="SUPFAM" id="SSF64288">
    <property type="entry name" value="Chorismate lyase-like"/>
    <property type="match status" value="1"/>
</dbReference>
<dbReference type="CDD" id="cd07377">
    <property type="entry name" value="WHTH_GntR"/>
    <property type="match status" value="1"/>
</dbReference>
<reference evidence="5 6" key="1">
    <citation type="submission" date="2016-10" db="EMBL/GenBank/DDBJ databases">
        <authorList>
            <person name="de Groot N.N."/>
        </authorList>
    </citation>
    <scope>NUCLEOTIDE SEQUENCE [LARGE SCALE GENOMIC DNA]</scope>
    <source>
        <strain evidence="5 6">DSM 44468</strain>
    </source>
</reference>
<dbReference type="InterPro" id="IPR036390">
    <property type="entry name" value="WH_DNA-bd_sf"/>
</dbReference>
<dbReference type="SUPFAM" id="SSF46785">
    <property type="entry name" value="Winged helix' DNA-binding domain"/>
    <property type="match status" value="1"/>
</dbReference>
<dbReference type="InterPro" id="IPR050679">
    <property type="entry name" value="Bact_HTH_transcr_reg"/>
</dbReference>
<protein>
    <submittedName>
        <fullName evidence="5">GntR family transcriptional regulator</fullName>
    </submittedName>
</protein>
<dbReference type="PRINTS" id="PR00035">
    <property type="entry name" value="HTHGNTR"/>
</dbReference>
<dbReference type="STRING" id="115433.SAMN05421835_107261"/>
<dbReference type="PANTHER" id="PTHR44846">
    <property type="entry name" value="MANNOSYL-D-GLYCERATE TRANSPORT/METABOLISM SYSTEM REPRESSOR MNGR-RELATED"/>
    <property type="match status" value="1"/>
</dbReference>
<dbReference type="Gene3D" id="3.40.1410.10">
    <property type="entry name" value="Chorismate lyase-like"/>
    <property type="match status" value="1"/>
</dbReference>
<dbReference type="Gene3D" id="1.10.10.10">
    <property type="entry name" value="Winged helix-like DNA-binding domain superfamily/Winged helix DNA-binding domain"/>
    <property type="match status" value="1"/>
</dbReference>
<evidence type="ECO:0000313" key="5">
    <source>
        <dbReference type="EMBL" id="SFJ68888.1"/>
    </source>
</evidence>
<keyword evidence="6" id="KW-1185">Reference proteome</keyword>
<dbReference type="OrthoDB" id="8584262at2"/>
<dbReference type="AlphaFoldDB" id="A0A1I3TCH4"/>
<name>A0A1I3TCH4_9PSEU</name>